<sequence length="147" mass="17295">MKKINISKSREENNEFSNFLKTQIRSFNDYHSIHHKQSRDKKSIAYLSYIVKDSQEHWLGGLAGAVYWNWFEIEDFWLNENIRGQGLGKRILQNAEKDAKEIGATKVLLTTFDFQGKLFYEAHHYKIVGEVSDYPPGKSYYTMVKHL</sequence>
<name>A0ABW5WV31_9STAP</name>
<protein>
    <submittedName>
        <fullName evidence="2">GNAT family N-acetyltransferase</fullName>
        <ecNumber evidence="2">2.3.1.-</ecNumber>
    </submittedName>
</protein>
<evidence type="ECO:0000313" key="2">
    <source>
        <dbReference type="EMBL" id="MFD2830209.1"/>
    </source>
</evidence>
<organism evidence="2 3">
    <name type="scientific">Corticicoccus populi</name>
    <dbReference type="NCBI Taxonomy" id="1812821"/>
    <lineage>
        <taxon>Bacteria</taxon>
        <taxon>Bacillati</taxon>
        <taxon>Bacillota</taxon>
        <taxon>Bacilli</taxon>
        <taxon>Bacillales</taxon>
        <taxon>Staphylococcaceae</taxon>
        <taxon>Corticicoccus</taxon>
    </lineage>
</organism>
<dbReference type="PROSITE" id="PS51186">
    <property type="entry name" value="GNAT"/>
    <property type="match status" value="1"/>
</dbReference>
<feature type="domain" description="N-acetyltransferase" evidence="1">
    <location>
        <begin position="4"/>
        <end position="147"/>
    </location>
</feature>
<dbReference type="GO" id="GO:0016746">
    <property type="term" value="F:acyltransferase activity"/>
    <property type="evidence" value="ECO:0007669"/>
    <property type="project" value="UniProtKB-KW"/>
</dbReference>
<evidence type="ECO:0000259" key="1">
    <source>
        <dbReference type="PROSITE" id="PS51186"/>
    </source>
</evidence>
<dbReference type="Pfam" id="PF00583">
    <property type="entry name" value="Acetyltransf_1"/>
    <property type="match status" value="1"/>
</dbReference>
<gene>
    <name evidence="2" type="ORF">ACFSX4_06960</name>
</gene>
<dbReference type="RefSeq" id="WP_377772916.1">
    <property type="nucleotide sequence ID" value="NZ_JBHUOQ010000001.1"/>
</dbReference>
<keyword evidence="2" id="KW-0012">Acyltransferase</keyword>
<comment type="caution">
    <text evidence="2">The sequence shown here is derived from an EMBL/GenBank/DDBJ whole genome shotgun (WGS) entry which is preliminary data.</text>
</comment>
<evidence type="ECO:0000313" key="3">
    <source>
        <dbReference type="Proteomes" id="UP001597519"/>
    </source>
</evidence>
<dbReference type="InterPro" id="IPR016181">
    <property type="entry name" value="Acyl_CoA_acyltransferase"/>
</dbReference>
<dbReference type="EC" id="2.3.1.-" evidence="2"/>
<dbReference type="SUPFAM" id="SSF55729">
    <property type="entry name" value="Acyl-CoA N-acyltransferases (Nat)"/>
    <property type="match status" value="1"/>
</dbReference>
<accession>A0ABW5WV31</accession>
<dbReference type="CDD" id="cd04301">
    <property type="entry name" value="NAT_SF"/>
    <property type="match status" value="1"/>
</dbReference>
<dbReference type="Proteomes" id="UP001597519">
    <property type="component" value="Unassembled WGS sequence"/>
</dbReference>
<dbReference type="InterPro" id="IPR000182">
    <property type="entry name" value="GNAT_dom"/>
</dbReference>
<dbReference type="EMBL" id="JBHUOQ010000001">
    <property type="protein sequence ID" value="MFD2830209.1"/>
    <property type="molecule type" value="Genomic_DNA"/>
</dbReference>
<reference evidence="3" key="1">
    <citation type="journal article" date="2019" name="Int. J. Syst. Evol. Microbiol.">
        <title>The Global Catalogue of Microorganisms (GCM) 10K type strain sequencing project: providing services to taxonomists for standard genome sequencing and annotation.</title>
        <authorList>
            <consortium name="The Broad Institute Genomics Platform"/>
            <consortium name="The Broad Institute Genome Sequencing Center for Infectious Disease"/>
            <person name="Wu L."/>
            <person name="Ma J."/>
        </authorList>
    </citation>
    <scope>NUCLEOTIDE SEQUENCE [LARGE SCALE GENOMIC DNA]</scope>
    <source>
        <strain evidence="3">KCTC 33575</strain>
    </source>
</reference>
<dbReference type="Gene3D" id="3.40.630.30">
    <property type="match status" value="1"/>
</dbReference>
<keyword evidence="2" id="KW-0808">Transferase</keyword>
<keyword evidence="3" id="KW-1185">Reference proteome</keyword>
<proteinExistence type="predicted"/>